<protein>
    <submittedName>
        <fullName evidence="7">Rod shape-determining protein RodA</fullName>
    </submittedName>
</protein>
<comment type="subcellular location">
    <subcellularLocation>
        <location evidence="1">Membrane</location>
        <topology evidence="1">Multi-pass membrane protein</topology>
    </subcellularLocation>
</comment>
<feature type="transmembrane region" description="Helical" evidence="6">
    <location>
        <begin position="20"/>
        <end position="39"/>
    </location>
</feature>
<dbReference type="EMBL" id="LCEK01000058">
    <property type="protein sequence ID" value="KKS70354.1"/>
    <property type="molecule type" value="Genomic_DNA"/>
</dbReference>
<feature type="transmembrane region" description="Helical" evidence="6">
    <location>
        <begin position="165"/>
        <end position="182"/>
    </location>
</feature>
<reference evidence="7 8" key="1">
    <citation type="journal article" date="2015" name="Nature">
        <title>rRNA introns, odd ribosomes, and small enigmatic genomes across a large radiation of phyla.</title>
        <authorList>
            <person name="Brown C.T."/>
            <person name="Hug L.A."/>
            <person name="Thomas B.C."/>
            <person name="Sharon I."/>
            <person name="Castelle C.J."/>
            <person name="Singh A."/>
            <person name="Wilkins M.J."/>
            <person name="Williams K.H."/>
            <person name="Banfield J.F."/>
        </authorList>
    </citation>
    <scope>NUCLEOTIDE SEQUENCE [LARGE SCALE GENOMIC DNA]</scope>
</reference>
<feature type="transmembrane region" description="Helical" evidence="6">
    <location>
        <begin position="341"/>
        <end position="363"/>
    </location>
</feature>
<gene>
    <name evidence="7" type="ORF">UV42_C0058G0002</name>
</gene>
<evidence type="ECO:0000256" key="2">
    <source>
        <dbReference type="ARBA" id="ARBA00022692"/>
    </source>
</evidence>
<keyword evidence="3" id="KW-0133">Cell shape</keyword>
<dbReference type="GO" id="GO:0008360">
    <property type="term" value="P:regulation of cell shape"/>
    <property type="evidence" value="ECO:0007669"/>
    <property type="project" value="UniProtKB-KW"/>
</dbReference>
<evidence type="ECO:0000313" key="7">
    <source>
        <dbReference type="EMBL" id="KKS70354.1"/>
    </source>
</evidence>
<dbReference type="GO" id="GO:0051301">
    <property type="term" value="P:cell division"/>
    <property type="evidence" value="ECO:0007669"/>
    <property type="project" value="InterPro"/>
</dbReference>
<dbReference type="GO" id="GO:0032153">
    <property type="term" value="C:cell division site"/>
    <property type="evidence" value="ECO:0007669"/>
    <property type="project" value="TreeGrafter"/>
</dbReference>
<evidence type="ECO:0000256" key="5">
    <source>
        <dbReference type="ARBA" id="ARBA00023136"/>
    </source>
</evidence>
<name>A0A0G1BAY1_9BACT</name>
<keyword evidence="2 6" id="KW-0812">Transmembrane</keyword>
<evidence type="ECO:0000256" key="6">
    <source>
        <dbReference type="SAM" id="Phobius"/>
    </source>
</evidence>
<dbReference type="PANTHER" id="PTHR30474:SF1">
    <property type="entry name" value="PEPTIDOGLYCAN GLYCOSYLTRANSFERASE MRDB"/>
    <property type="match status" value="1"/>
</dbReference>
<organism evidence="7 8">
    <name type="scientific">Candidatus Magasanikbacteria bacterium GW2011_GWE2_42_7</name>
    <dbReference type="NCBI Taxonomy" id="1619052"/>
    <lineage>
        <taxon>Bacteria</taxon>
        <taxon>Candidatus Magasanikiibacteriota</taxon>
    </lineage>
</organism>
<dbReference type="Proteomes" id="UP000033867">
    <property type="component" value="Unassembled WGS sequence"/>
</dbReference>
<feature type="transmembrane region" description="Helical" evidence="6">
    <location>
        <begin position="187"/>
        <end position="207"/>
    </location>
</feature>
<proteinExistence type="predicted"/>
<keyword evidence="4 6" id="KW-1133">Transmembrane helix</keyword>
<feature type="transmembrane region" description="Helical" evidence="6">
    <location>
        <begin position="51"/>
        <end position="72"/>
    </location>
</feature>
<feature type="transmembrane region" description="Helical" evidence="6">
    <location>
        <begin position="107"/>
        <end position="131"/>
    </location>
</feature>
<dbReference type="GO" id="GO:0015648">
    <property type="term" value="F:lipid-linked peptidoglycan transporter activity"/>
    <property type="evidence" value="ECO:0007669"/>
    <property type="project" value="TreeGrafter"/>
</dbReference>
<feature type="transmembrane region" description="Helical" evidence="6">
    <location>
        <begin position="275"/>
        <end position="295"/>
    </location>
</feature>
<accession>A0A0G1BAY1</accession>
<feature type="transmembrane region" description="Helical" evidence="6">
    <location>
        <begin position="79"/>
        <end position="101"/>
    </location>
</feature>
<evidence type="ECO:0000256" key="1">
    <source>
        <dbReference type="ARBA" id="ARBA00004141"/>
    </source>
</evidence>
<dbReference type="PANTHER" id="PTHR30474">
    <property type="entry name" value="CELL CYCLE PROTEIN"/>
    <property type="match status" value="1"/>
</dbReference>
<dbReference type="InterPro" id="IPR001182">
    <property type="entry name" value="FtsW/RodA"/>
</dbReference>
<sequence>MRSLKNSLREGSLFRSMDWALITSATLLSLLGLVTMNSFLGESVFFERQVIWILISLLVMFAVSFVDTRLLYKSSVVFSLYLGAVGLLVLVLFFGTVVLGAQNRFDLGFFAFQPSDVAQLVLVLVLAKYFARRHMEIGHFKHILISGAYTFVIFFLLFLQPDFGSAMIVFAVWFGMVLIAGISRTHLFVVFLTGAVVASGLWFFGLADYQKLRIVSFLHPLADIQGAGYNAYQSTIAVGSGGITGKGIGYGSQSKLEFLPEYETDFIFAAFAEEWGFVGILVFLMLFGVLFWRILMHAYLGATNFETLACSGIVRWFLTHVIIHTGMNIGLLPVTGTTIPFLSYGGSHLITKFAALGLVLSMTRYEHSVRRGKLDSELEGFDAE</sequence>
<feature type="transmembrane region" description="Helical" evidence="6">
    <location>
        <begin position="143"/>
        <end position="159"/>
    </location>
</feature>
<dbReference type="GO" id="GO:0005886">
    <property type="term" value="C:plasma membrane"/>
    <property type="evidence" value="ECO:0007669"/>
    <property type="project" value="TreeGrafter"/>
</dbReference>
<evidence type="ECO:0000256" key="3">
    <source>
        <dbReference type="ARBA" id="ARBA00022960"/>
    </source>
</evidence>
<evidence type="ECO:0000256" key="4">
    <source>
        <dbReference type="ARBA" id="ARBA00022989"/>
    </source>
</evidence>
<dbReference type="Pfam" id="PF01098">
    <property type="entry name" value="FTSW_RODA_SPOVE"/>
    <property type="match status" value="1"/>
</dbReference>
<dbReference type="AlphaFoldDB" id="A0A0G1BAY1"/>
<evidence type="ECO:0000313" key="8">
    <source>
        <dbReference type="Proteomes" id="UP000033867"/>
    </source>
</evidence>
<keyword evidence="5 6" id="KW-0472">Membrane</keyword>
<feature type="transmembrane region" description="Helical" evidence="6">
    <location>
        <begin position="316"/>
        <end position="335"/>
    </location>
</feature>
<comment type="caution">
    <text evidence="7">The sequence shown here is derived from an EMBL/GenBank/DDBJ whole genome shotgun (WGS) entry which is preliminary data.</text>
</comment>